<dbReference type="RefSeq" id="WP_257498539.1">
    <property type="nucleotide sequence ID" value="NZ_CP102382.1"/>
</dbReference>
<evidence type="ECO:0000313" key="2">
    <source>
        <dbReference type="EMBL" id="UUV20636.1"/>
    </source>
</evidence>
<evidence type="ECO:0000313" key="3">
    <source>
        <dbReference type="Proteomes" id="UP001317001"/>
    </source>
</evidence>
<evidence type="ECO:0000259" key="1">
    <source>
        <dbReference type="Pfam" id="PF18922"/>
    </source>
</evidence>
<dbReference type="InterPro" id="IPR043729">
    <property type="entry name" value="DUF5672"/>
</dbReference>
<gene>
    <name evidence="2" type="ORF">NPX36_09795</name>
</gene>
<keyword evidence="3" id="KW-1185">Reference proteome</keyword>
<name>A0ABY5NQ41_9FLAO</name>
<protein>
    <recommendedName>
        <fullName evidence="1">DUF5672 domain-containing protein</fullName>
    </recommendedName>
</protein>
<proteinExistence type="predicted"/>
<dbReference type="Pfam" id="PF18922">
    <property type="entry name" value="DUF5672"/>
    <property type="match status" value="1"/>
</dbReference>
<dbReference type="EMBL" id="CP102382">
    <property type="protein sequence ID" value="UUV20636.1"/>
    <property type="molecule type" value="Genomic_DNA"/>
</dbReference>
<accession>A0ABY5NQ41</accession>
<organism evidence="2 3">
    <name type="scientific">Paenimyroides aestuarii</name>
    <dbReference type="NCBI Taxonomy" id="2968490"/>
    <lineage>
        <taxon>Bacteria</taxon>
        <taxon>Pseudomonadati</taxon>
        <taxon>Bacteroidota</taxon>
        <taxon>Flavobacteriia</taxon>
        <taxon>Flavobacteriales</taxon>
        <taxon>Flavobacteriaceae</taxon>
        <taxon>Paenimyroides</taxon>
    </lineage>
</organism>
<dbReference type="Proteomes" id="UP001317001">
    <property type="component" value="Chromosome"/>
</dbReference>
<feature type="domain" description="DUF5672" evidence="1">
    <location>
        <begin position="61"/>
        <end position="247"/>
    </location>
</feature>
<reference evidence="2 3" key="1">
    <citation type="submission" date="2022-08" db="EMBL/GenBank/DDBJ databases">
        <title>Myroides zhujiangensis sp. nov., a novel bacterium isolated from sediment in the Pearl River Estuary.</title>
        <authorList>
            <person name="Cui L."/>
        </authorList>
    </citation>
    <scope>NUCLEOTIDE SEQUENCE [LARGE SCALE GENOMIC DNA]</scope>
    <source>
        <strain evidence="2 3">SCSIO 72103</strain>
    </source>
</reference>
<sequence length="263" mass="31320">MKNDTQKVVVLIPIYRDFFDDFEIKSLKSVHNELSNFPIIFIAPESLNTDFLNRYEITFNFEIYRFEDDYFRSIEGYNQLLLSSHFYKAFLNYEYLLICQTDAYVFKNELSSWVSKGFDYIGAPWLDSKKVLFNHTSRSIFNKIKKKIGLKERLYNHINQVGNGGFSLRKTAKFHEISTKEEVAINNFLKNKEKENYHIEDVFWSLYVPQKYPFLKPDYQTAMRFCVDRKPEVAFTYLNGKLPFACHGFNKKGVVKFWSKYIS</sequence>